<keyword evidence="1" id="KW-1133">Transmembrane helix</keyword>
<sequence>MLPFLLFSYTSSVVAAPVDSPNELSTFVRAETLHHPLISNNRSLWTIISTCLLTIFACIYTAIHPNVPSPYDGTITILIRAVGTMVMAVLAPELMVAWAARQYLSARDFTETMQRGLYRPHDETWTISHSFYAYMGGFMVYHEGKPWRTITPANLLKAIEDGNINLIRLTRNEINDTSKGNFISKGLVLLQVSWFCLQLIARHMTQLNITPLELATVGFCVPSMMMYILWWHKPLGVSCPRRLEWRSDRPPPDNLYVNRFVCTYCP</sequence>
<keyword evidence="4" id="KW-1185">Reference proteome</keyword>
<comment type="caution">
    <text evidence="3">The sequence shown here is derived from an EMBL/GenBank/DDBJ whole genome shotgun (WGS) entry which is preliminary data.</text>
</comment>
<evidence type="ECO:0000256" key="2">
    <source>
        <dbReference type="SAM" id="SignalP"/>
    </source>
</evidence>
<evidence type="ECO:0000313" key="4">
    <source>
        <dbReference type="Proteomes" id="UP000053558"/>
    </source>
</evidence>
<dbReference type="Proteomes" id="UP000053558">
    <property type="component" value="Unassembled WGS sequence"/>
</dbReference>
<organism evidence="3 4">
    <name type="scientific">Coniophora puteana (strain RWD-64-598)</name>
    <name type="common">Brown rot fungus</name>
    <dbReference type="NCBI Taxonomy" id="741705"/>
    <lineage>
        <taxon>Eukaryota</taxon>
        <taxon>Fungi</taxon>
        <taxon>Dikarya</taxon>
        <taxon>Basidiomycota</taxon>
        <taxon>Agaricomycotina</taxon>
        <taxon>Agaricomycetes</taxon>
        <taxon>Agaricomycetidae</taxon>
        <taxon>Boletales</taxon>
        <taxon>Coniophorineae</taxon>
        <taxon>Coniophoraceae</taxon>
        <taxon>Coniophora</taxon>
    </lineage>
</organism>
<feature type="signal peptide" evidence="2">
    <location>
        <begin position="1"/>
        <end position="15"/>
    </location>
</feature>
<evidence type="ECO:0000313" key="3">
    <source>
        <dbReference type="EMBL" id="EIW76454.1"/>
    </source>
</evidence>
<evidence type="ECO:0000256" key="1">
    <source>
        <dbReference type="SAM" id="Phobius"/>
    </source>
</evidence>
<feature type="chain" id="PRO_5024402003" evidence="2">
    <location>
        <begin position="16"/>
        <end position="266"/>
    </location>
</feature>
<feature type="transmembrane region" description="Helical" evidence="1">
    <location>
        <begin position="75"/>
        <end position="100"/>
    </location>
</feature>
<dbReference type="AlphaFoldDB" id="A0A5M3MC25"/>
<keyword evidence="2" id="KW-0732">Signal</keyword>
<keyword evidence="1" id="KW-0472">Membrane</keyword>
<dbReference type="EMBL" id="JH711586">
    <property type="protein sequence ID" value="EIW76454.1"/>
    <property type="molecule type" value="Genomic_DNA"/>
</dbReference>
<dbReference type="PANTHER" id="PTHR35043">
    <property type="entry name" value="TRANSCRIPTION FACTOR DOMAIN-CONTAINING PROTEIN"/>
    <property type="match status" value="1"/>
</dbReference>
<feature type="transmembrane region" description="Helical" evidence="1">
    <location>
        <begin position="43"/>
        <end position="63"/>
    </location>
</feature>
<dbReference type="KEGG" id="cput:CONPUDRAFT_64509"/>
<proteinExistence type="predicted"/>
<protein>
    <submittedName>
        <fullName evidence="3">Uncharacterized protein</fullName>
    </submittedName>
</protein>
<dbReference type="PANTHER" id="PTHR35043:SF7">
    <property type="entry name" value="TRANSCRIPTION FACTOR DOMAIN-CONTAINING PROTEIN"/>
    <property type="match status" value="1"/>
</dbReference>
<reference evidence="4" key="1">
    <citation type="journal article" date="2012" name="Science">
        <title>The Paleozoic origin of enzymatic lignin decomposition reconstructed from 31 fungal genomes.</title>
        <authorList>
            <person name="Floudas D."/>
            <person name="Binder M."/>
            <person name="Riley R."/>
            <person name="Barry K."/>
            <person name="Blanchette R.A."/>
            <person name="Henrissat B."/>
            <person name="Martinez A.T."/>
            <person name="Otillar R."/>
            <person name="Spatafora J.W."/>
            <person name="Yadav J.S."/>
            <person name="Aerts A."/>
            <person name="Benoit I."/>
            <person name="Boyd A."/>
            <person name="Carlson A."/>
            <person name="Copeland A."/>
            <person name="Coutinho P.M."/>
            <person name="de Vries R.P."/>
            <person name="Ferreira P."/>
            <person name="Findley K."/>
            <person name="Foster B."/>
            <person name="Gaskell J."/>
            <person name="Glotzer D."/>
            <person name="Gorecki P."/>
            <person name="Heitman J."/>
            <person name="Hesse C."/>
            <person name="Hori C."/>
            <person name="Igarashi K."/>
            <person name="Jurgens J.A."/>
            <person name="Kallen N."/>
            <person name="Kersten P."/>
            <person name="Kohler A."/>
            <person name="Kuees U."/>
            <person name="Kumar T.K.A."/>
            <person name="Kuo A."/>
            <person name="LaButti K."/>
            <person name="Larrondo L.F."/>
            <person name="Lindquist E."/>
            <person name="Ling A."/>
            <person name="Lombard V."/>
            <person name="Lucas S."/>
            <person name="Lundell T."/>
            <person name="Martin R."/>
            <person name="McLaughlin D.J."/>
            <person name="Morgenstern I."/>
            <person name="Morin E."/>
            <person name="Murat C."/>
            <person name="Nagy L.G."/>
            <person name="Nolan M."/>
            <person name="Ohm R.A."/>
            <person name="Patyshakuliyeva A."/>
            <person name="Rokas A."/>
            <person name="Ruiz-Duenas F.J."/>
            <person name="Sabat G."/>
            <person name="Salamov A."/>
            <person name="Samejima M."/>
            <person name="Schmutz J."/>
            <person name="Slot J.C."/>
            <person name="St John F."/>
            <person name="Stenlid J."/>
            <person name="Sun H."/>
            <person name="Sun S."/>
            <person name="Syed K."/>
            <person name="Tsang A."/>
            <person name="Wiebenga A."/>
            <person name="Young D."/>
            <person name="Pisabarro A."/>
            <person name="Eastwood D.C."/>
            <person name="Martin F."/>
            <person name="Cullen D."/>
            <person name="Grigoriev I.V."/>
            <person name="Hibbett D.S."/>
        </authorList>
    </citation>
    <scope>NUCLEOTIDE SEQUENCE [LARGE SCALE GENOMIC DNA]</scope>
    <source>
        <strain evidence="4">RWD-64-598 SS2</strain>
    </source>
</reference>
<dbReference type="OMA" id="FRPHREY"/>
<dbReference type="RefSeq" id="XP_007773338.1">
    <property type="nucleotide sequence ID" value="XM_007775148.1"/>
</dbReference>
<keyword evidence="1" id="KW-0812">Transmembrane</keyword>
<dbReference type="OrthoDB" id="9451547at2759"/>
<accession>A0A5M3MC25</accession>
<gene>
    <name evidence="3" type="ORF">CONPUDRAFT_64509</name>
</gene>
<dbReference type="GeneID" id="19208363"/>
<name>A0A5M3MC25_CONPW</name>
<feature type="transmembrane region" description="Helical" evidence="1">
    <location>
        <begin position="212"/>
        <end position="232"/>
    </location>
</feature>